<reference evidence="1 2" key="2">
    <citation type="submission" date="2008-04" db="EMBL/GenBank/DDBJ databases">
        <authorList>
            <person name="Fulton L."/>
            <person name="Clifton S."/>
            <person name="Fulton B."/>
            <person name="Xu J."/>
            <person name="Minx P."/>
            <person name="Pepin K.H."/>
            <person name="Johnson M."/>
            <person name="Thiruvilangam P."/>
            <person name="Bhonagiri V."/>
            <person name="Nash W.E."/>
            <person name="Mardis E.R."/>
            <person name="Wilson R.K."/>
        </authorList>
    </citation>
    <scope>NUCLEOTIDE SEQUENCE [LARGE SCALE GENOMIC DNA]</scope>
    <source>
        <strain evidence="1 2">DSM 17136</strain>
    </source>
</reference>
<name>B3JKW4_9BACT</name>
<sequence length="43" mass="4957">MIVAKVTKKRHEKIFCHGFLAIHQLCQKSLADIKKKVLPQLTI</sequence>
<dbReference type="AlphaFoldDB" id="B3JKW4"/>
<dbReference type="HOGENOM" id="CLU_3229475_0_0_10"/>
<proteinExistence type="predicted"/>
<organism evidence="1 2">
    <name type="scientific">Phocaeicola coprocola DSM 17136</name>
    <dbReference type="NCBI Taxonomy" id="470145"/>
    <lineage>
        <taxon>Bacteria</taxon>
        <taxon>Pseudomonadati</taxon>
        <taxon>Bacteroidota</taxon>
        <taxon>Bacteroidia</taxon>
        <taxon>Bacteroidales</taxon>
        <taxon>Bacteroidaceae</taxon>
        <taxon>Phocaeicola</taxon>
    </lineage>
</organism>
<dbReference type="EMBL" id="ABIY02000096">
    <property type="protein sequence ID" value="EDV00458.1"/>
    <property type="molecule type" value="Genomic_DNA"/>
</dbReference>
<dbReference type="Proteomes" id="UP000003146">
    <property type="component" value="Unassembled WGS sequence"/>
</dbReference>
<reference evidence="1 2" key="1">
    <citation type="submission" date="2008-04" db="EMBL/GenBank/DDBJ databases">
        <title>Draft genome sequence of Bacteroides coprocola (DSM 17136).</title>
        <authorList>
            <person name="Sudarsanam P."/>
            <person name="Ley R."/>
            <person name="Guruge J."/>
            <person name="Turnbaugh P.J."/>
            <person name="Mahowald M."/>
            <person name="Liep D."/>
            <person name="Gordon J."/>
        </authorList>
    </citation>
    <scope>NUCLEOTIDE SEQUENCE [LARGE SCALE GENOMIC DNA]</scope>
    <source>
        <strain evidence="1 2">DSM 17136</strain>
    </source>
</reference>
<evidence type="ECO:0000313" key="2">
    <source>
        <dbReference type="Proteomes" id="UP000003146"/>
    </source>
</evidence>
<accession>B3JKW4</accession>
<evidence type="ECO:0000313" key="1">
    <source>
        <dbReference type="EMBL" id="EDV00458.1"/>
    </source>
</evidence>
<dbReference type="STRING" id="470145.BACCOP_02545"/>
<protein>
    <submittedName>
        <fullName evidence="1">Uncharacterized protein</fullName>
    </submittedName>
</protein>
<comment type="caution">
    <text evidence="1">The sequence shown here is derived from an EMBL/GenBank/DDBJ whole genome shotgun (WGS) entry which is preliminary data.</text>
</comment>
<gene>
    <name evidence="1" type="ORF">BACCOP_02545</name>
</gene>